<dbReference type="InterPro" id="IPR029058">
    <property type="entry name" value="AB_hydrolase_fold"/>
</dbReference>
<dbReference type="Gene3D" id="3.40.50.1820">
    <property type="entry name" value="alpha/beta hydrolase"/>
    <property type="match status" value="1"/>
</dbReference>
<dbReference type="AlphaFoldDB" id="A0A1V6RZ59"/>
<dbReference type="GO" id="GO:0017000">
    <property type="term" value="P:antibiotic biosynthetic process"/>
    <property type="evidence" value="ECO:0007669"/>
    <property type="project" value="UniProtKB-ARBA"/>
</dbReference>
<dbReference type="GO" id="GO:0016787">
    <property type="term" value="F:hydrolase activity"/>
    <property type="evidence" value="ECO:0007669"/>
    <property type="project" value="UniProtKB-KW"/>
</dbReference>
<proteinExistence type="predicted"/>
<dbReference type="Pfam" id="PF20434">
    <property type="entry name" value="BD-FAE"/>
    <property type="match status" value="1"/>
</dbReference>
<dbReference type="Proteomes" id="UP000191518">
    <property type="component" value="Unassembled WGS sequence"/>
</dbReference>
<dbReference type="InterPro" id="IPR049492">
    <property type="entry name" value="BD-FAE-like_dom"/>
</dbReference>
<reference evidence="4" key="1">
    <citation type="journal article" date="2017" name="Nat. Microbiol.">
        <title>Global analysis of biosynthetic gene clusters reveals vast potential of secondary metabolite production in Penicillium species.</title>
        <authorList>
            <person name="Nielsen J.C."/>
            <person name="Grijseels S."/>
            <person name="Prigent S."/>
            <person name="Ji B."/>
            <person name="Dainat J."/>
            <person name="Nielsen K.F."/>
            <person name="Frisvad J.C."/>
            <person name="Workman M."/>
            <person name="Nielsen J."/>
        </authorList>
    </citation>
    <scope>NUCLEOTIDE SEQUENCE [LARGE SCALE GENOMIC DNA]</scope>
    <source>
        <strain evidence="4">IBT 29486</strain>
    </source>
</reference>
<accession>A0A1V6RZ59</accession>
<dbReference type="SUPFAM" id="SSF53474">
    <property type="entry name" value="alpha/beta-Hydrolases"/>
    <property type="match status" value="1"/>
</dbReference>
<comment type="caution">
    <text evidence="3">The sequence shown here is derived from an EMBL/GenBank/DDBJ whole genome shotgun (WGS) entry which is preliminary data.</text>
</comment>
<dbReference type="InterPro" id="IPR050300">
    <property type="entry name" value="GDXG_lipolytic_enzyme"/>
</dbReference>
<keyword evidence="4" id="KW-1185">Reference proteome</keyword>
<dbReference type="EMBL" id="MDYP01000016">
    <property type="protein sequence ID" value="OQE06896.1"/>
    <property type="molecule type" value="Genomic_DNA"/>
</dbReference>
<keyword evidence="1" id="KW-0378">Hydrolase</keyword>
<sequence length="330" mass="36314">MEGIFGLPVSRIKPSATFIYKIIQNVSIGADVFISSTKPLPKSPRPIIVYIHGGGWTGGSRANFSPAMFTDFLKHKFTVVSIDYRLLPESAFVTGQLEDIQDAEIWLRDVLPDEMRKLGWEVDPETIIVSGTSAGGHLALLTPKIWKKPPTAILAISGATDMHRIARHVNFDIPPLTSDVIKVATFETPPTFTLLQKPKDDTFTPRTLFVLHVLKNDIIAEYLLRGTMNGKLPAKGCVSRHEIDDISPIHLCKTVKWVPTYQLMAGEDPPSVLESSKSFQDEMDSQSIPCKTIIVPGLHHGFDGDAKVGGDTHMNIIRPAVEWVVGIACA</sequence>
<evidence type="ECO:0000313" key="3">
    <source>
        <dbReference type="EMBL" id="OQE06896.1"/>
    </source>
</evidence>
<feature type="domain" description="BD-FAE-like" evidence="2">
    <location>
        <begin position="42"/>
        <end position="142"/>
    </location>
</feature>
<gene>
    <name evidence="3" type="ORF">PENVUL_c016G00001</name>
</gene>
<evidence type="ECO:0000256" key="1">
    <source>
        <dbReference type="ARBA" id="ARBA00022801"/>
    </source>
</evidence>
<evidence type="ECO:0000313" key="4">
    <source>
        <dbReference type="Proteomes" id="UP000191518"/>
    </source>
</evidence>
<name>A0A1V6RZ59_9EURO</name>
<dbReference type="OrthoDB" id="19653at2759"/>
<dbReference type="PANTHER" id="PTHR48081">
    <property type="entry name" value="AB HYDROLASE SUPERFAMILY PROTEIN C4A8.06C"/>
    <property type="match status" value="1"/>
</dbReference>
<dbReference type="STRING" id="29845.A0A1V6RZ59"/>
<protein>
    <recommendedName>
        <fullName evidence="2">BD-FAE-like domain-containing protein</fullName>
    </recommendedName>
</protein>
<dbReference type="GO" id="GO:0072330">
    <property type="term" value="P:monocarboxylic acid biosynthetic process"/>
    <property type="evidence" value="ECO:0007669"/>
    <property type="project" value="UniProtKB-ARBA"/>
</dbReference>
<organism evidence="3 4">
    <name type="scientific">Penicillium vulpinum</name>
    <dbReference type="NCBI Taxonomy" id="29845"/>
    <lineage>
        <taxon>Eukaryota</taxon>
        <taxon>Fungi</taxon>
        <taxon>Dikarya</taxon>
        <taxon>Ascomycota</taxon>
        <taxon>Pezizomycotina</taxon>
        <taxon>Eurotiomycetes</taxon>
        <taxon>Eurotiomycetidae</taxon>
        <taxon>Eurotiales</taxon>
        <taxon>Aspergillaceae</taxon>
        <taxon>Penicillium</taxon>
    </lineage>
</organism>
<evidence type="ECO:0000259" key="2">
    <source>
        <dbReference type="Pfam" id="PF20434"/>
    </source>
</evidence>